<dbReference type="OMA" id="WGCATQC"/>
<protein>
    <submittedName>
        <fullName evidence="1">Uncharacterized protein</fullName>
    </submittedName>
</protein>
<reference evidence="1" key="1">
    <citation type="journal article" date="2012" name="Proc. Natl. Acad. Sci. U.S.A.">
        <title>Antigenic diversity is generated by distinct evolutionary mechanisms in African trypanosome species.</title>
        <authorList>
            <person name="Jackson A.P."/>
            <person name="Berry A."/>
            <person name="Aslett M."/>
            <person name="Allison H.C."/>
            <person name="Burton P."/>
            <person name="Vavrova-Anderson J."/>
            <person name="Brown R."/>
            <person name="Browne H."/>
            <person name="Corton N."/>
            <person name="Hauser H."/>
            <person name="Gamble J."/>
            <person name="Gilderthorp R."/>
            <person name="Marcello L."/>
            <person name="McQuillan J."/>
            <person name="Otto T.D."/>
            <person name="Quail M.A."/>
            <person name="Sanders M.J."/>
            <person name="van Tonder A."/>
            <person name="Ginger M.L."/>
            <person name="Field M.C."/>
            <person name="Barry J.D."/>
            <person name="Hertz-Fowler C."/>
            <person name="Berriman M."/>
        </authorList>
    </citation>
    <scope>NUCLEOTIDE SEQUENCE</scope>
    <source>
        <strain evidence="1">Y486</strain>
    </source>
</reference>
<gene>
    <name evidence="1" type="ORF">TVY486_0301350</name>
</gene>
<accession>G0TSL8</accession>
<proteinExistence type="predicted"/>
<dbReference type="VEuPathDB" id="TriTrypDB:TvY486_0301350"/>
<sequence>MDTLTFRVVRPMNRLTQLALYKHFNRPSEQLSLFNSKLIQRYALLDYVDHRTMLMLLIDKAKQAHGSPSFSSLRQVLHAVHKFPYNFKEEKREFESALLASVLAAPSDALSSVEFGALWSLTTELTDWGDVLRLSRTFPMQSTLHHQSEDEFRIVLDQMVAATGFQPFSVASPASAITEPCGAGELPRGARLLLDLVGGETAMRRAVDGIMKCGNCWMKQGSAVSTFLGIVHTLGTWPTDKIADKEAWQKLALQPSTLHNTDLSSLLRAIARVHSLIVPAYVREALMEALSADLWLCYSAQPNEPLAMSLKDSRLWDAYPALNSLSKEGKDSPMTDASNDAAVGGDGTPEIRIPAAVEAFRKLHVSTLEKQFESDGPPLTLNTLINVLLSSACLGEHGELMGAVLTALKDFLTSSTSSVASSRGLSPLQASVIAMSLDRIKEMASASAAQSSSCIRSADDILAIEKLIVPVLRYTNMRERGSARCVIRLLCDCHRWTKQWGLEEECVKLLGEHVSDGFTRAQLQGLLEREATGLLQLPVDIKEAILRSSEELPSR</sequence>
<organism evidence="1">
    <name type="scientific">Trypanosoma vivax (strain Y486)</name>
    <dbReference type="NCBI Taxonomy" id="1055687"/>
    <lineage>
        <taxon>Eukaryota</taxon>
        <taxon>Discoba</taxon>
        <taxon>Euglenozoa</taxon>
        <taxon>Kinetoplastea</taxon>
        <taxon>Metakinetoplastina</taxon>
        <taxon>Trypanosomatida</taxon>
        <taxon>Trypanosomatidae</taxon>
        <taxon>Trypanosoma</taxon>
        <taxon>Duttonella</taxon>
    </lineage>
</organism>
<dbReference type="AlphaFoldDB" id="G0TSL8"/>
<dbReference type="EMBL" id="HE573019">
    <property type="protein sequence ID" value="CCC46945.1"/>
    <property type="molecule type" value="Genomic_DNA"/>
</dbReference>
<evidence type="ECO:0000313" key="1">
    <source>
        <dbReference type="EMBL" id="CCC46945.1"/>
    </source>
</evidence>
<name>G0TSL8_TRYVY</name>